<feature type="domain" description="S5 DRBM" evidence="10">
    <location>
        <begin position="28"/>
        <end position="91"/>
    </location>
</feature>
<evidence type="ECO:0000256" key="6">
    <source>
        <dbReference type="ARBA" id="ARBA00023274"/>
    </source>
</evidence>
<gene>
    <name evidence="8 11" type="primary">rpsE</name>
    <name evidence="11" type="ORF">ENJ61_08240</name>
</gene>
<dbReference type="InterPro" id="IPR020568">
    <property type="entry name" value="Ribosomal_Su5_D2-typ_SF"/>
</dbReference>
<dbReference type="FunFam" id="3.30.160.20:FF:000001">
    <property type="entry name" value="30S ribosomal protein S5"/>
    <property type="match status" value="1"/>
</dbReference>
<dbReference type="Gene3D" id="3.30.230.10">
    <property type="match status" value="1"/>
</dbReference>
<dbReference type="GO" id="GO:0005737">
    <property type="term" value="C:cytoplasm"/>
    <property type="evidence" value="ECO:0007669"/>
    <property type="project" value="UniProtKB-ARBA"/>
</dbReference>
<dbReference type="Pfam" id="PF00333">
    <property type="entry name" value="Ribosomal_S5"/>
    <property type="match status" value="1"/>
</dbReference>
<name>A0A7C5Q9C8_AQUAO</name>
<protein>
    <recommendedName>
        <fullName evidence="7 8">Small ribosomal subunit protein uS5</fullName>
    </recommendedName>
</protein>
<dbReference type="InterPro" id="IPR000851">
    <property type="entry name" value="Ribosomal_uS5"/>
</dbReference>
<dbReference type="EMBL" id="DRNB01000303">
    <property type="protein sequence ID" value="HHJ64878.1"/>
    <property type="molecule type" value="Genomic_DNA"/>
</dbReference>
<dbReference type="InterPro" id="IPR013810">
    <property type="entry name" value="Ribosomal_uS5_N"/>
</dbReference>
<evidence type="ECO:0000256" key="3">
    <source>
        <dbReference type="ARBA" id="ARBA00022730"/>
    </source>
</evidence>
<evidence type="ECO:0000256" key="5">
    <source>
        <dbReference type="ARBA" id="ARBA00022980"/>
    </source>
</evidence>
<dbReference type="AlphaFoldDB" id="A0A7C5Q9C8"/>
<keyword evidence="6 8" id="KW-0687">Ribonucleoprotein</keyword>
<dbReference type="GO" id="GO:0015935">
    <property type="term" value="C:small ribosomal subunit"/>
    <property type="evidence" value="ECO:0007669"/>
    <property type="project" value="InterPro"/>
</dbReference>
<organism evidence="11">
    <name type="scientific">Aquifex aeolicus</name>
    <dbReference type="NCBI Taxonomy" id="63363"/>
    <lineage>
        <taxon>Bacteria</taxon>
        <taxon>Pseudomonadati</taxon>
        <taxon>Aquificota</taxon>
        <taxon>Aquificia</taxon>
        <taxon>Aquificales</taxon>
        <taxon>Aquificaceae</taxon>
        <taxon>Aquifex</taxon>
    </lineage>
</organism>
<dbReference type="SUPFAM" id="SSF54211">
    <property type="entry name" value="Ribosomal protein S5 domain 2-like"/>
    <property type="match status" value="1"/>
</dbReference>
<evidence type="ECO:0000259" key="10">
    <source>
        <dbReference type="PROSITE" id="PS50881"/>
    </source>
</evidence>
<dbReference type="InterPro" id="IPR014721">
    <property type="entry name" value="Ribsml_uS5_D2-typ_fold_subgr"/>
</dbReference>
<dbReference type="InterPro" id="IPR018192">
    <property type="entry name" value="Ribosomal_uS5_N_CS"/>
</dbReference>
<evidence type="ECO:0000256" key="2">
    <source>
        <dbReference type="ARBA" id="ARBA00008945"/>
    </source>
</evidence>
<keyword evidence="5 8" id="KW-0689">Ribosomal protein</keyword>
<dbReference type="GO" id="GO:0003735">
    <property type="term" value="F:structural constituent of ribosome"/>
    <property type="evidence" value="ECO:0007669"/>
    <property type="project" value="UniProtKB-UniRule"/>
</dbReference>
<dbReference type="InterPro" id="IPR005712">
    <property type="entry name" value="Ribosomal_uS5_bac-type"/>
</dbReference>
<dbReference type="InterPro" id="IPR005324">
    <property type="entry name" value="Ribosomal_uS5_C"/>
</dbReference>
<dbReference type="Gene3D" id="3.30.160.20">
    <property type="match status" value="1"/>
</dbReference>
<evidence type="ECO:0000313" key="11">
    <source>
        <dbReference type="EMBL" id="HHJ64878.1"/>
    </source>
</evidence>
<evidence type="ECO:0000256" key="7">
    <source>
        <dbReference type="ARBA" id="ARBA00035255"/>
    </source>
</evidence>
<dbReference type="SUPFAM" id="SSF54768">
    <property type="entry name" value="dsRNA-binding domain-like"/>
    <property type="match status" value="1"/>
</dbReference>
<dbReference type="HAMAP" id="MF_01307_B">
    <property type="entry name" value="Ribosomal_uS5_B"/>
    <property type="match status" value="1"/>
</dbReference>
<proteinExistence type="inferred from homology"/>
<keyword evidence="3 8" id="KW-0699">rRNA-binding</keyword>
<sequence length="206" mass="22626">MGGRDIDALIEESRKRSGVADMIEELQLEERLLYANRTARVTKGGRRFSFSALVVVGDRRGFVGFGHGKAKEVPLAIAKAIEQAKKKIIRVPVIEGTVPHDVVGHFGPTKIIVIPARRGTGVVAGGAAKPLFELAGYTDVLTKIVGSTNPDNVVRAVFDAFLQLKTPEQVALERGLPLEEIRKRYNIYAGQKLKVKLHYPWRGVYG</sequence>
<comment type="domain">
    <text evidence="8">The N-terminal domain interacts with the head of the 30S subunit; the C-terminal domain interacts with the body and contacts protein S4. The interaction surface between S4 and S5 is involved in control of translational fidelity.</text>
</comment>
<dbReference type="GO" id="GO:0019843">
    <property type="term" value="F:rRNA binding"/>
    <property type="evidence" value="ECO:0007669"/>
    <property type="project" value="UniProtKB-UniRule"/>
</dbReference>
<dbReference type="PANTHER" id="PTHR48277">
    <property type="entry name" value="MITOCHONDRIAL RIBOSOMAL PROTEIN S5"/>
    <property type="match status" value="1"/>
</dbReference>
<evidence type="ECO:0000256" key="8">
    <source>
        <dbReference type="HAMAP-Rule" id="MF_01307"/>
    </source>
</evidence>
<evidence type="ECO:0000256" key="1">
    <source>
        <dbReference type="ARBA" id="ARBA00003093"/>
    </source>
</evidence>
<dbReference type="PROSITE" id="PS50881">
    <property type="entry name" value="S5_DSRBD"/>
    <property type="match status" value="1"/>
</dbReference>
<dbReference type="Proteomes" id="UP000885792">
    <property type="component" value="Unassembled WGS sequence"/>
</dbReference>
<evidence type="ECO:0000256" key="9">
    <source>
        <dbReference type="RuleBase" id="RU003823"/>
    </source>
</evidence>
<dbReference type="FunFam" id="3.30.230.10:FF:000002">
    <property type="entry name" value="30S ribosomal protein S5"/>
    <property type="match status" value="1"/>
</dbReference>
<comment type="function">
    <text evidence="1 8">Located at the back of the 30S subunit body where it stabilizes the conformation of the head with respect to the body.</text>
</comment>
<dbReference type="Pfam" id="PF03719">
    <property type="entry name" value="Ribosomal_S5_C"/>
    <property type="match status" value="1"/>
</dbReference>
<comment type="caution">
    <text evidence="11">The sequence shown here is derived from an EMBL/GenBank/DDBJ whole genome shotgun (WGS) entry which is preliminary data.</text>
</comment>
<dbReference type="NCBIfam" id="TIGR01021">
    <property type="entry name" value="rpsE_bact"/>
    <property type="match status" value="1"/>
</dbReference>
<comment type="function">
    <text evidence="8">With S4 and S12 plays an important role in translational accuracy.</text>
</comment>
<dbReference type="GO" id="GO:0042254">
    <property type="term" value="P:ribosome biogenesis"/>
    <property type="evidence" value="ECO:0007669"/>
    <property type="project" value="UniProtKB-ARBA"/>
</dbReference>
<keyword evidence="4 8" id="KW-0694">RNA-binding</keyword>
<dbReference type="PROSITE" id="PS00585">
    <property type="entry name" value="RIBOSOMAL_S5"/>
    <property type="match status" value="1"/>
</dbReference>
<comment type="similarity">
    <text evidence="2 8 9">Belongs to the universal ribosomal protein uS5 family.</text>
</comment>
<reference evidence="11" key="1">
    <citation type="journal article" date="2020" name="mSystems">
        <title>Genome- and Community-Level Interaction Insights into Carbon Utilization and Element Cycling Functions of Hydrothermarchaeota in Hydrothermal Sediment.</title>
        <authorList>
            <person name="Zhou Z."/>
            <person name="Liu Y."/>
            <person name="Xu W."/>
            <person name="Pan J."/>
            <person name="Luo Z.H."/>
            <person name="Li M."/>
        </authorList>
    </citation>
    <scope>NUCLEOTIDE SEQUENCE [LARGE SCALE GENOMIC DNA]</scope>
    <source>
        <strain evidence="11">HyVt-501</strain>
    </source>
</reference>
<comment type="subunit">
    <text evidence="8">Part of the 30S ribosomal subunit. Contacts proteins S4 and S8.</text>
</comment>
<dbReference type="GO" id="GO:0006412">
    <property type="term" value="P:translation"/>
    <property type="evidence" value="ECO:0007669"/>
    <property type="project" value="UniProtKB-UniRule"/>
</dbReference>
<dbReference type="PANTHER" id="PTHR48277:SF1">
    <property type="entry name" value="MITOCHONDRIAL RIBOSOMAL PROTEIN S5"/>
    <property type="match status" value="1"/>
</dbReference>
<accession>A0A7C5Q9C8</accession>
<evidence type="ECO:0000256" key="4">
    <source>
        <dbReference type="ARBA" id="ARBA00022884"/>
    </source>
</evidence>